<accession>A0A1U7CSR8</accession>
<dbReference type="STRING" id="1387353.BSF38_03522"/>
<dbReference type="OrthoDB" id="9786134at2"/>
<dbReference type="KEGG" id="pbor:BSF38_03522"/>
<dbReference type="InterPro" id="IPR005163">
    <property type="entry name" value="Tri_helical_YiiM-like"/>
</dbReference>
<name>A0A1U7CSR8_9BACT</name>
<reference evidence="3" key="1">
    <citation type="submission" date="2016-12" db="EMBL/GenBank/DDBJ databases">
        <title>Comparative genomics of four Isosphaeraceae planctomycetes: a common pool of plasmids and glycoside hydrolase genes.</title>
        <authorList>
            <person name="Ivanova A."/>
        </authorList>
    </citation>
    <scope>NUCLEOTIDE SEQUENCE [LARGE SCALE GENOMIC DNA]</scope>
    <source>
        <strain evidence="3">PX4</strain>
    </source>
</reference>
<dbReference type="Gene3D" id="2.40.33.20">
    <property type="entry name" value="PK beta-barrel domain-like"/>
    <property type="match status" value="1"/>
</dbReference>
<dbReference type="Proteomes" id="UP000186309">
    <property type="component" value="Chromosome"/>
</dbReference>
<dbReference type="InterPro" id="IPR052353">
    <property type="entry name" value="Benzoxazolinone_Detox_Enz"/>
</dbReference>
<dbReference type="Pfam" id="PF03473">
    <property type="entry name" value="MOSC"/>
    <property type="match status" value="1"/>
</dbReference>
<proteinExistence type="predicted"/>
<keyword evidence="3" id="KW-1185">Reference proteome</keyword>
<dbReference type="AlphaFoldDB" id="A0A1U7CSR8"/>
<gene>
    <name evidence="2" type="ORF">BSF38_03522</name>
</gene>
<dbReference type="GO" id="GO:0030151">
    <property type="term" value="F:molybdenum ion binding"/>
    <property type="evidence" value="ECO:0007669"/>
    <property type="project" value="InterPro"/>
</dbReference>
<dbReference type="SUPFAM" id="SSF50800">
    <property type="entry name" value="PK beta-barrel domain-like"/>
    <property type="match status" value="1"/>
</dbReference>
<organism evidence="2 3">
    <name type="scientific">Paludisphaera borealis</name>
    <dbReference type="NCBI Taxonomy" id="1387353"/>
    <lineage>
        <taxon>Bacteria</taxon>
        <taxon>Pseudomonadati</taxon>
        <taxon>Planctomycetota</taxon>
        <taxon>Planctomycetia</taxon>
        <taxon>Isosphaerales</taxon>
        <taxon>Isosphaeraceae</taxon>
        <taxon>Paludisphaera</taxon>
    </lineage>
</organism>
<dbReference type="Pfam" id="PF03475">
    <property type="entry name" value="YiiM_3-alpha"/>
    <property type="match status" value="1"/>
</dbReference>
<evidence type="ECO:0000313" key="2">
    <source>
        <dbReference type="EMBL" id="APW61990.1"/>
    </source>
</evidence>
<dbReference type="GO" id="GO:0003824">
    <property type="term" value="F:catalytic activity"/>
    <property type="evidence" value="ECO:0007669"/>
    <property type="project" value="InterPro"/>
</dbReference>
<dbReference type="PANTHER" id="PTHR30212:SF2">
    <property type="entry name" value="PROTEIN YIIM"/>
    <property type="match status" value="1"/>
</dbReference>
<evidence type="ECO:0000259" key="1">
    <source>
        <dbReference type="PROSITE" id="PS51340"/>
    </source>
</evidence>
<dbReference type="PROSITE" id="PS51340">
    <property type="entry name" value="MOSC"/>
    <property type="match status" value="1"/>
</dbReference>
<dbReference type="EMBL" id="CP019082">
    <property type="protein sequence ID" value="APW61990.1"/>
    <property type="molecule type" value="Genomic_DNA"/>
</dbReference>
<dbReference type="RefSeq" id="WP_076347751.1">
    <property type="nucleotide sequence ID" value="NZ_CP019082.1"/>
</dbReference>
<feature type="domain" description="MOSC" evidence="1">
    <location>
        <begin position="39"/>
        <end position="174"/>
    </location>
</feature>
<dbReference type="PANTHER" id="PTHR30212">
    <property type="entry name" value="PROTEIN YIIM"/>
    <property type="match status" value="1"/>
</dbReference>
<evidence type="ECO:0000313" key="3">
    <source>
        <dbReference type="Proteomes" id="UP000186309"/>
    </source>
</evidence>
<dbReference type="InterPro" id="IPR011037">
    <property type="entry name" value="Pyrv_Knase-like_insert_dom_sf"/>
</dbReference>
<dbReference type="GO" id="GO:0030170">
    <property type="term" value="F:pyridoxal phosphate binding"/>
    <property type="evidence" value="ECO:0007669"/>
    <property type="project" value="InterPro"/>
</dbReference>
<dbReference type="InterPro" id="IPR005302">
    <property type="entry name" value="MoCF_Sase_C"/>
</dbReference>
<protein>
    <recommendedName>
        <fullName evidence="1">MOSC domain-containing protein</fullName>
    </recommendedName>
</protein>
<sequence>MAHPAGLVASIQVGRPQLRGSEDADNPWDSQWFSGFCKDAVAGPVALRWTNLDGDEQADLVYHGGVDKAVCCYAAVHYDAWRRELEKPDLAFGAFGENFTIDGLAEPDVCIGDVWRVGSAVVQVSQPRQPCWKLARRWKIKTLTLQVQQTGRTGWYFRVLYEGVVAPNTPLTLDDRPHPDWTIARANRIMHIDKSDLPSAAALAALPPLSASWKATLADRIEKGVEPNARRRLEGRD</sequence>